<dbReference type="InterPro" id="IPR032627">
    <property type="entry name" value="DUF4876"/>
</dbReference>
<dbReference type="Pfam" id="PF16215">
    <property type="entry name" value="DUF4876"/>
    <property type="match status" value="1"/>
</dbReference>
<evidence type="ECO:0000313" key="3">
    <source>
        <dbReference type="Proteomes" id="UP000537718"/>
    </source>
</evidence>
<reference evidence="2 3" key="1">
    <citation type="submission" date="2020-08" db="EMBL/GenBank/DDBJ databases">
        <title>Genomic Encyclopedia of Type Strains, Phase IV (KMG-V): Genome sequencing to study the core and pangenomes of soil and plant-associated prokaryotes.</title>
        <authorList>
            <person name="Whitman W."/>
        </authorList>
    </citation>
    <scope>NUCLEOTIDE SEQUENCE [LARGE SCALE GENOMIC DNA]</scope>
    <source>
        <strain evidence="2 3">MP7CTX6</strain>
    </source>
</reference>
<proteinExistence type="predicted"/>
<gene>
    <name evidence="2" type="ORF">HDE69_002862</name>
</gene>
<sequence>MKKNSYYLILILLLSVTACKKDNSSTNSDVKPVTINIKLSYETEQTDLGLSLEKTQVKITNITTTQAYTGVTAADGTVEFKNVAPGNYDIAAVQTIAAADYNAKAGTNLTEAIVFNGTLSRQSLSQNSSLSIVLKTGRVGDLVIKQIYYAGSHVTNGALFRDQFIEIYNNSNVTLYADSLYFGQTINVSTALNKIDFNKGYYLPTGQYDWTKSIQMNNSKANSDYVYMSALFMIPGTGKQYPILPGTSIIIAANALNHKVPYTGADGKAIGVKDPSLTVDLSKADFEVYLGDQPGINRLASDLDNPAVPNLTVIDAGANRDLVLDNNGRDGVVIFKSAISPKIWGRFPTPDVVQIIASTKTYIQVPVNVLIDGVGLNQTTAINRVPKYMNDSVDAGETYVTKGAYSSQSVARRTNKTINGRVVLKDTNNSTNDFGVLNMADASKSAASFIN</sequence>
<evidence type="ECO:0000256" key="1">
    <source>
        <dbReference type="SAM" id="SignalP"/>
    </source>
</evidence>
<evidence type="ECO:0000313" key="2">
    <source>
        <dbReference type="EMBL" id="MBB5621799.1"/>
    </source>
</evidence>
<dbReference type="EMBL" id="JACHCF010000006">
    <property type="protein sequence ID" value="MBB5621799.1"/>
    <property type="molecule type" value="Genomic_DNA"/>
</dbReference>
<feature type="chain" id="PRO_5031536156" description="DUF4876 domain-containing protein" evidence="1">
    <location>
        <begin position="21"/>
        <end position="451"/>
    </location>
</feature>
<evidence type="ECO:0008006" key="4">
    <source>
        <dbReference type="Google" id="ProtNLM"/>
    </source>
</evidence>
<keyword evidence="1" id="KW-0732">Signal</keyword>
<protein>
    <recommendedName>
        <fullName evidence="4">DUF4876 domain-containing protein</fullName>
    </recommendedName>
</protein>
<dbReference type="AlphaFoldDB" id="A0A7W8YU23"/>
<name>A0A7W8YU23_9SPHI</name>
<dbReference type="InterPro" id="IPR013783">
    <property type="entry name" value="Ig-like_fold"/>
</dbReference>
<dbReference type="SUPFAM" id="SSF117074">
    <property type="entry name" value="Hypothetical protein PA1324"/>
    <property type="match status" value="1"/>
</dbReference>
<accession>A0A7W8YU23</accession>
<dbReference type="PROSITE" id="PS51257">
    <property type="entry name" value="PROKAR_LIPOPROTEIN"/>
    <property type="match status" value="1"/>
</dbReference>
<dbReference type="Gene3D" id="2.60.40.10">
    <property type="entry name" value="Immunoglobulins"/>
    <property type="match status" value="1"/>
</dbReference>
<feature type="signal peptide" evidence="1">
    <location>
        <begin position="1"/>
        <end position="20"/>
    </location>
</feature>
<dbReference type="RefSeq" id="WP_183867744.1">
    <property type="nucleotide sequence ID" value="NZ_JACHCF010000006.1"/>
</dbReference>
<organism evidence="2 3">
    <name type="scientific">Pedobacter cryoconitis</name>
    <dbReference type="NCBI Taxonomy" id="188932"/>
    <lineage>
        <taxon>Bacteria</taxon>
        <taxon>Pseudomonadati</taxon>
        <taxon>Bacteroidota</taxon>
        <taxon>Sphingobacteriia</taxon>
        <taxon>Sphingobacteriales</taxon>
        <taxon>Sphingobacteriaceae</taxon>
        <taxon>Pedobacter</taxon>
    </lineage>
</organism>
<comment type="caution">
    <text evidence="2">The sequence shown here is derived from an EMBL/GenBank/DDBJ whole genome shotgun (WGS) entry which is preliminary data.</text>
</comment>
<dbReference type="Proteomes" id="UP000537718">
    <property type="component" value="Unassembled WGS sequence"/>
</dbReference>